<dbReference type="InterPro" id="IPR002078">
    <property type="entry name" value="Sigma_54_int"/>
</dbReference>
<evidence type="ECO:0000313" key="7">
    <source>
        <dbReference type="EMBL" id="QPQ94499.1"/>
    </source>
</evidence>
<keyword evidence="2" id="KW-0067">ATP-binding</keyword>
<dbReference type="AlphaFoldDB" id="A0AAP9Y5V0"/>
<evidence type="ECO:0000256" key="2">
    <source>
        <dbReference type="ARBA" id="ARBA00022840"/>
    </source>
</evidence>
<reference evidence="7 8" key="1">
    <citation type="submission" date="2020-12" db="EMBL/GenBank/DDBJ databases">
        <title>FDA dAtabase for Regulatory Grade micrObial Sequences (FDA-ARGOS): Supporting development and validation of Infectious Disease Dx tests.</title>
        <authorList>
            <person name="Minogue T."/>
            <person name="Wolcott M."/>
            <person name="Wasieloski L."/>
            <person name="Aguilar W."/>
            <person name="Moore D."/>
            <person name="Jaissle J."/>
            <person name="Tallon L."/>
            <person name="Sadzewicz L."/>
            <person name="Zhao X."/>
            <person name="Boylan J."/>
            <person name="Ott S."/>
            <person name="Bowen H."/>
            <person name="Vavikolanu K."/>
            <person name="Mehta A."/>
            <person name="Aluvathingal J."/>
            <person name="Nadendla S."/>
            <person name="Yan Y."/>
            <person name="Sichtig H."/>
        </authorList>
    </citation>
    <scope>NUCLEOTIDE SEQUENCE [LARGE SCALE GENOMIC DNA]</scope>
    <source>
        <strain evidence="7 8">FDAARGOS_949</strain>
    </source>
</reference>
<feature type="region of interest" description="Disordered" evidence="5">
    <location>
        <begin position="230"/>
        <end position="249"/>
    </location>
</feature>
<keyword evidence="3" id="KW-0805">Transcription regulation</keyword>
<dbReference type="InterPro" id="IPR002197">
    <property type="entry name" value="HTH_Fis"/>
</dbReference>
<dbReference type="Pfam" id="PF02954">
    <property type="entry name" value="HTH_8"/>
    <property type="match status" value="1"/>
</dbReference>
<dbReference type="Gene3D" id="1.10.8.60">
    <property type="match status" value="1"/>
</dbReference>
<proteinExistence type="predicted"/>
<evidence type="ECO:0000256" key="4">
    <source>
        <dbReference type="ARBA" id="ARBA00023163"/>
    </source>
</evidence>
<dbReference type="GO" id="GO:0006355">
    <property type="term" value="P:regulation of DNA-templated transcription"/>
    <property type="evidence" value="ECO:0007669"/>
    <property type="project" value="InterPro"/>
</dbReference>
<dbReference type="PROSITE" id="PS00688">
    <property type="entry name" value="SIGMA54_INTERACT_3"/>
    <property type="match status" value="1"/>
</dbReference>
<dbReference type="PANTHER" id="PTHR32071">
    <property type="entry name" value="TRANSCRIPTIONAL REGULATORY PROTEIN"/>
    <property type="match status" value="1"/>
</dbReference>
<evidence type="ECO:0000256" key="3">
    <source>
        <dbReference type="ARBA" id="ARBA00023015"/>
    </source>
</evidence>
<sequence>MSYRLGGAQFTLPPLRERADLGDPIRTVFAGEAQAAGHLMTLDPALAEALGRLAWPGNLRQLRHTLRHACAVCDGTRVGLRHLPADLAAALVPPAGDARHGADDERARIVAVLNAHRWHPNAAAAALGISRATLYRRIARLGIVPPIAADAPRDGRWCRAPARPAKPPVDPPLPRARRGHRGGMRTPCRRRPCCPGPGPSGVKHRQNRHPRPRPPFTAGAPMRNTARAVSKIAGPGARPDCDLTAARLA</sequence>
<keyword evidence="4" id="KW-0804">Transcription</keyword>
<dbReference type="InterPro" id="IPR009057">
    <property type="entry name" value="Homeodomain-like_sf"/>
</dbReference>
<dbReference type="Pfam" id="PF25601">
    <property type="entry name" value="AAA_lid_14"/>
    <property type="match status" value="1"/>
</dbReference>
<gene>
    <name evidence="7" type="ORF">I6H06_15735</name>
</gene>
<dbReference type="InterPro" id="IPR058031">
    <property type="entry name" value="AAA_lid_NorR"/>
</dbReference>
<dbReference type="PRINTS" id="PR01590">
    <property type="entry name" value="HTHFIS"/>
</dbReference>
<dbReference type="GO" id="GO:0005524">
    <property type="term" value="F:ATP binding"/>
    <property type="evidence" value="ECO:0007669"/>
    <property type="project" value="UniProtKB-KW"/>
</dbReference>
<evidence type="ECO:0000256" key="5">
    <source>
        <dbReference type="SAM" id="MobiDB-lite"/>
    </source>
</evidence>
<evidence type="ECO:0000313" key="8">
    <source>
        <dbReference type="Proteomes" id="UP000594892"/>
    </source>
</evidence>
<feature type="domain" description="Sigma-54 factor interaction" evidence="6">
    <location>
        <begin position="1"/>
        <end position="71"/>
    </location>
</feature>
<protein>
    <recommendedName>
        <fullName evidence="6">Sigma-54 factor interaction domain-containing protein</fullName>
    </recommendedName>
</protein>
<evidence type="ECO:0000256" key="1">
    <source>
        <dbReference type="ARBA" id="ARBA00022741"/>
    </source>
</evidence>
<accession>A0AAP9Y5V0</accession>
<dbReference type="Gene3D" id="1.10.10.60">
    <property type="entry name" value="Homeodomain-like"/>
    <property type="match status" value="1"/>
</dbReference>
<dbReference type="PANTHER" id="PTHR32071:SF77">
    <property type="entry name" value="TRANSCRIPTIONAL REGULATORY PROTEIN"/>
    <property type="match status" value="1"/>
</dbReference>
<dbReference type="EMBL" id="CP065601">
    <property type="protein sequence ID" value="QPQ94499.1"/>
    <property type="molecule type" value="Genomic_DNA"/>
</dbReference>
<dbReference type="GO" id="GO:0043565">
    <property type="term" value="F:sequence-specific DNA binding"/>
    <property type="evidence" value="ECO:0007669"/>
    <property type="project" value="InterPro"/>
</dbReference>
<organism evidence="7 8">
    <name type="scientific">Burkholderia glumae</name>
    <name type="common">Pseudomonas glumae</name>
    <dbReference type="NCBI Taxonomy" id="337"/>
    <lineage>
        <taxon>Bacteria</taxon>
        <taxon>Pseudomonadati</taxon>
        <taxon>Pseudomonadota</taxon>
        <taxon>Betaproteobacteria</taxon>
        <taxon>Burkholderiales</taxon>
        <taxon>Burkholderiaceae</taxon>
        <taxon>Burkholderia</taxon>
    </lineage>
</organism>
<name>A0AAP9Y5V0_BURGL</name>
<dbReference type="SUPFAM" id="SSF46689">
    <property type="entry name" value="Homeodomain-like"/>
    <property type="match status" value="1"/>
</dbReference>
<dbReference type="Proteomes" id="UP000594892">
    <property type="component" value="Chromosome 2"/>
</dbReference>
<feature type="compositionally biased region" description="Pro residues" evidence="5">
    <location>
        <begin position="164"/>
        <end position="174"/>
    </location>
</feature>
<feature type="compositionally biased region" description="Basic residues" evidence="5">
    <location>
        <begin position="202"/>
        <end position="212"/>
    </location>
</feature>
<keyword evidence="1" id="KW-0547">Nucleotide-binding</keyword>
<feature type="compositionally biased region" description="Basic residues" evidence="5">
    <location>
        <begin position="175"/>
        <end position="192"/>
    </location>
</feature>
<feature type="region of interest" description="Disordered" evidence="5">
    <location>
        <begin position="161"/>
        <end position="223"/>
    </location>
</feature>
<dbReference type="PROSITE" id="PS50045">
    <property type="entry name" value="SIGMA54_INTERACT_4"/>
    <property type="match status" value="1"/>
</dbReference>
<dbReference type="InterPro" id="IPR025944">
    <property type="entry name" value="Sigma_54_int_dom_CS"/>
</dbReference>
<evidence type="ECO:0000259" key="6">
    <source>
        <dbReference type="PROSITE" id="PS50045"/>
    </source>
</evidence>